<dbReference type="Pfam" id="PF00621">
    <property type="entry name" value="RhoGEF"/>
    <property type="match status" value="1"/>
</dbReference>
<evidence type="ECO:0000313" key="5">
    <source>
        <dbReference type="RefSeq" id="XP_002730688.2"/>
    </source>
</evidence>
<evidence type="ECO:0000313" key="4">
    <source>
        <dbReference type="Proteomes" id="UP000694865"/>
    </source>
</evidence>
<feature type="region of interest" description="Disordered" evidence="1">
    <location>
        <begin position="633"/>
        <end position="665"/>
    </location>
</feature>
<dbReference type="InterPro" id="IPR000219">
    <property type="entry name" value="DH_dom"/>
</dbReference>
<evidence type="ECO:0000259" key="3">
    <source>
        <dbReference type="PROSITE" id="PS50181"/>
    </source>
</evidence>
<dbReference type="InterPro" id="IPR001810">
    <property type="entry name" value="F-box_dom"/>
</dbReference>
<dbReference type="PANTHER" id="PTHR46857">
    <property type="entry name" value="EPITHELIAL CELL-TRANSFORMING SEQUENCE 2 ONCOGENE-LIKE"/>
    <property type="match status" value="1"/>
</dbReference>
<sequence>MTTKTRTPRSAMDPLASLREPTFPTERTAQSVKKTHDPSSLTSDNFKTHKMKNYMSTWTPILHKPSNDQIFVERRDLVAHWFDLWTDSQRKRFLGYIFQHCKKSQLLFVQEWFANKVPLSKSDFTVVLPKILALYVFSFLDPRSLSRASMVCWHWKFLTEQDELWMPKCVKFGWFLPYSPDKNEYGAWKRHYIACLQTLDVVQPSKGNSFYGTLSDGLGVSGEGKKKKKRTVPTDDRPPWLNNDPKPNDLENSHRAMMSSVNPNDPALPTSAYLYAGRFGINQKGRPSQKLSKSWSGGLTELEYGIETNERRQKHRAVTSGEDIYGKTKGTLSHSIAMEAYRDTGVAMEQPWETPQKRPVSRRLSSCTFPIGFNSDSNKCSDSGNTKEFQIVLDAVLFGVIPIVYEFEGTTLESLLERLESVLAGRHARSIGLFVDGSPGEVKLVQYFKTNLKTLENDEIRKFWETLCCHVLPAGVGGHVDIFLPLAASESGMELLLQLGILTGLQFSSPTAIVGSTYAHLDSEWLFSPDGITPPALYFNADQLKAWINTANLVQEAINVTKRRVKSYFEKEQKDLAAKVTGEIVFDALSLRNIKKTKEITPILTQAIEAMAEEENVKPIDFIANYLKEVSDGGKPKSTLGNTKEDPLYTPRPEKKRTIQTNKKKKPVMMNGIQLGSDNESEDSIEESIEDEIETEDDLVIDADKYEEKPKQKQVEKLDLEEKNTYKEYQTMDKSGFVKLSTAQLADHPDKRTSIVFEILGSEVNYKRSLTIVKDVYVLPLKAALKSNKAIISTPNLQTIFTDIMNVLGLTREIVHDLTDRLEDWGPHQCLADIFVKFSSKLKVYTNFLNNYAVTLSTIDKCKEQHPRFRAFLRRYDRKPDTKMLTLQELFLPPTRRIAEYVSLLLALERYTPIDHADRQDISTAIMKFTELQKYIDGCKLRAERERKLIQLQKIILNCPVLLEANRYLIKHDNVAHLVAQADNIKSEYKMYQHIEDLGLFLFNDALVVTIRTIKHFPYERSVEEKFKFYASIGLIRLKIDDLPDTKYIRHGFALTTPKRNMICSADSYEDKLCFITAVEKAIQTAVESD</sequence>
<dbReference type="PANTHER" id="PTHR46857:SF1">
    <property type="entry name" value="EPITHELIAL CELL-TRANSFORMING SEQUENCE 2 ONCOGENE-LIKE"/>
    <property type="match status" value="1"/>
</dbReference>
<dbReference type="CDD" id="cd22173">
    <property type="entry name" value="F-box_ECT2L"/>
    <property type="match status" value="1"/>
</dbReference>
<feature type="region of interest" description="Disordered" evidence="1">
    <location>
        <begin position="1"/>
        <end position="44"/>
    </location>
</feature>
<gene>
    <name evidence="5" type="primary">LOC100369302</name>
</gene>
<feature type="compositionally biased region" description="Polar residues" evidence="1">
    <location>
        <begin position="25"/>
        <end position="44"/>
    </location>
</feature>
<feature type="region of interest" description="Disordered" evidence="1">
    <location>
        <begin position="221"/>
        <end position="254"/>
    </location>
</feature>
<evidence type="ECO:0000259" key="2">
    <source>
        <dbReference type="PROSITE" id="PS50010"/>
    </source>
</evidence>
<dbReference type="SMART" id="SM00325">
    <property type="entry name" value="RhoGEF"/>
    <property type="match status" value="1"/>
</dbReference>
<dbReference type="InterPro" id="IPR036047">
    <property type="entry name" value="F-box-like_dom_sf"/>
</dbReference>
<organism evidence="4 5">
    <name type="scientific">Saccoglossus kowalevskii</name>
    <name type="common">Acorn worm</name>
    <dbReference type="NCBI Taxonomy" id="10224"/>
    <lineage>
        <taxon>Eukaryota</taxon>
        <taxon>Metazoa</taxon>
        <taxon>Hemichordata</taxon>
        <taxon>Enteropneusta</taxon>
        <taxon>Harrimaniidae</taxon>
        <taxon>Saccoglossus</taxon>
    </lineage>
</organism>
<accession>A0ABM0GIN4</accession>
<dbReference type="GeneID" id="100369302"/>
<feature type="compositionally biased region" description="Basic and acidic residues" evidence="1">
    <location>
        <begin position="643"/>
        <end position="657"/>
    </location>
</feature>
<dbReference type="RefSeq" id="XP_002730688.2">
    <property type="nucleotide sequence ID" value="XM_002730642.2"/>
</dbReference>
<reference evidence="5" key="1">
    <citation type="submission" date="2025-08" db="UniProtKB">
        <authorList>
            <consortium name="RefSeq"/>
        </authorList>
    </citation>
    <scope>IDENTIFICATION</scope>
    <source>
        <tissue evidence="5">Testes</tissue>
    </source>
</reference>
<dbReference type="InterPro" id="IPR011993">
    <property type="entry name" value="PH-like_dom_sf"/>
</dbReference>
<feature type="domain" description="F-box" evidence="3">
    <location>
        <begin position="122"/>
        <end position="168"/>
    </location>
</feature>
<dbReference type="CDD" id="cd00160">
    <property type="entry name" value="RhoGEF"/>
    <property type="match status" value="1"/>
</dbReference>
<dbReference type="Gene3D" id="1.20.1280.50">
    <property type="match status" value="1"/>
</dbReference>
<dbReference type="PROSITE" id="PS50010">
    <property type="entry name" value="DH_2"/>
    <property type="match status" value="1"/>
</dbReference>
<dbReference type="InterPro" id="IPR035899">
    <property type="entry name" value="DBL_dom_sf"/>
</dbReference>
<keyword evidence="4" id="KW-1185">Reference proteome</keyword>
<proteinExistence type="predicted"/>
<dbReference type="SUPFAM" id="SSF81383">
    <property type="entry name" value="F-box domain"/>
    <property type="match status" value="1"/>
</dbReference>
<dbReference type="InterPro" id="IPR052805">
    <property type="entry name" value="GEF_Ubiquitin-Prot_Reg"/>
</dbReference>
<name>A0ABM0GIN4_SACKO</name>
<dbReference type="Proteomes" id="UP000694865">
    <property type="component" value="Unplaced"/>
</dbReference>
<feature type="domain" description="DH" evidence="2">
    <location>
        <begin position="751"/>
        <end position="939"/>
    </location>
</feature>
<dbReference type="Gene3D" id="1.20.900.10">
    <property type="entry name" value="Dbl homology (DH) domain"/>
    <property type="match status" value="1"/>
</dbReference>
<protein>
    <submittedName>
        <fullName evidence="5">Epithelial cell-transforming sequence 2 oncogene-like</fullName>
    </submittedName>
</protein>
<dbReference type="SUPFAM" id="SSF50729">
    <property type="entry name" value="PH domain-like"/>
    <property type="match status" value="1"/>
</dbReference>
<dbReference type="Gene3D" id="2.30.29.30">
    <property type="entry name" value="Pleckstrin-homology domain (PH domain)/Phosphotyrosine-binding domain (PTB)"/>
    <property type="match status" value="1"/>
</dbReference>
<dbReference type="SUPFAM" id="SSF48065">
    <property type="entry name" value="DBL homology domain (DH-domain)"/>
    <property type="match status" value="1"/>
</dbReference>
<evidence type="ECO:0000256" key="1">
    <source>
        <dbReference type="SAM" id="MobiDB-lite"/>
    </source>
</evidence>
<dbReference type="PROSITE" id="PS50181">
    <property type="entry name" value="FBOX"/>
    <property type="match status" value="1"/>
</dbReference>
<dbReference type="Pfam" id="PF12937">
    <property type="entry name" value="F-box-like"/>
    <property type="match status" value="1"/>
</dbReference>